<comment type="caution">
    <text evidence="1">The sequence shown here is derived from an EMBL/GenBank/DDBJ whole genome shotgun (WGS) entry which is preliminary data.</text>
</comment>
<dbReference type="EMBL" id="JBHMEP010000015">
    <property type="protein sequence ID" value="MFB9137602.1"/>
    <property type="molecule type" value="Genomic_DNA"/>
</dbReference>
<protein>
    <submittedName>
        <fullName evidence="1">Uncharacterized protein</fullName>
    </submittedName>
</protein>
<sequence length="54" mass="5775">MKKASGIISAIIVDPATGGMWTLKAKNGQDIDSLKVILLENATDEQMTEATKIN</sequence>
<dbReference type="Proteomes" id="UP001589645">
    <property type="component" value="Unassembled WGS sequence"/>
</dbReference>
<name>A0ABV5HTK3_9VIBR</name>
<evidence type="ECO:0000313" key="1">
    <source>
        <dbReference type="EMBL" id="MFB9137602.1"/>
    </source>
</evidence>
<dbReference type="RefSeq" id="WP_390197516.1">
    <property type="nucleotide sequence ID" value="NZ_JBHMEP010000015.1"/>
</dbReference>
<accession>A0ABV5HTK3</accession>
<gene>
    <name evidence="1" type="ORF">ACFFUV_21865</name>
</gene>
<evidence type="ECO:0000313" key="2">
    <source>
        <dbReference type="Proteomes" id="UP001589645"/>
    </source>
</evidence>
<organism evidence="1 2">
    <name type="scientific">Vibrio olivae</name>
    <dbReference type="NCBI Taxonomy" id="1243002"/>
    <lineage>
        <taxon>Bacteria</taxon>
        <taxon>Pseudomonadati</taxon>
        <taxon>Pseudomonadota</taxon>
        <taxon>Gammaproteobacteria</taxon>
        <taxon>Vibrionales</taxon>
        <taxon>Vibrionaceae</taxon>
        <taxon>Vibrio</taxon>
    </lineage>
</organism>
<proteinExistence type="predicted"/>
<reference evidence="1 2" key="1">
    <citation type="submission" date="2024-09" db="EMBL/GenBank/DDBJ databases">
        <authorList>
            <person name="Sun Q."/>
            <person name="Mori K."/>
        </authorList>
    </citation>
    <scope>NUCLEOTIDE SEQUENCE [LARGE SCALE GENOMIC DNA]</scope>
    <source>
        <strain evidence="1 2">CECT 8064</strain>
    </source>
</reference>
<keyword evidence="2" id="KW-1185">Reference proteome</keyword>